<name>A0ABN7TAM9_OIKDI</name>
<feature type="compositionally biased region" description="Basic and acidic residues" evidence="1">
    <location>
        <begin position="283"/>
        <end position="301"/>
    </location>
</feature>
<proteinExistence type="predicted"/>
<keyword evidence="3" id="KW-1185">Reference proteome</keyword>
<evidence type="ECO:0000313" key="3">
    <source>
        <dbReference type="Proteomes" id="UP001158576"/>
    </source>
</evidence>
<feature type="compositionally biased region" description="Basic and acidic residues" evidence="1">
    <location>
        <begin position="42"/>
        <end position="54"/>
    </location>
</feature>
<evidence type="ECO:0000313" key="2">
    <source>
        <dbReference type="EMBL" id="CAG5113657.1"/>
    </source>
</evidence>
<reference evidence="2 3" key="1">
    <citation type="submission" date="2021-04" db="EMBL/GenBank/DDBJ databases">
        <authorList>
            <person name="Bliznina A."/>
        </authorList>
    </citation>
    <scope>NUCLEOTIDE SEQUENCE [LARGE SCALE GENOMIC DNA]</scope>
</reference>
<dbReference type="Proteomes" id="UP001158576">
    <property type="component" value="Chromosome 2"/>
</dbReference>
<accession>A0ABN7TAM9</accession>
<feature type="compositionally biased region" description="Polar residues" evidence="1">
    <location>
        <begin position="253"/>
        <end position="268"/>
    </location>
</feature>
<feature type="region of interest" description="Disordered" evidence="1">
    <location>
        <begin position="249"/>
        <end position="301"/>
    </location>
</feature>
<feature type="compositionally biased region" description="Pro residues" evidence="1">
    <location>
        <begin position="170"/>
        <end position="180"/>
    </location>
</feature>
<feature type="region of interest" description="Disordered" evidence="1">
    <location>
        <begin position="28"/>
        <end position="66"/>
    </location>
</feature>
<dbReference type="EMBL" id="OU015567">
    <property type="protein sequence ID" value="CAG5113657.1"/>
    <property type="molecule type" value="Genomic_DNA"/>
</dbReference>
<feature type="region of interest" description="Disordered" evidence="1">
    <location>
        <begin position="157"/>
        <end position="221"/>
    </location>
</feature>
<evidence type="ECO:0000256" key="1">
    <source>
        <dbReference type="SAM" id="MobiDB-lite"/>
    </source>
</evidence>
<organism evidence="2 3">
    <name type="scientific">Oikopleura dioica</name>
    <name type="common">Tunicate</name>
    <dbReference type="NCBI Taxonomy" id="34765"/>
    <lineage>
        <taxon>Eukaryota</taxon>
        <taxon>Metazoa</taxon>
        <taxon>Chordata</taxon>
        <taxon>Tunicata</taxon>
        <taxon>Appendicularia</taxon>
        <taxon>Copelata</taxon>
        <taxon>Oikopleuridae</taxon>
        <taxon>Oikopleura</taxon>
    </lineage>
</organism>
<gene>
    <name evidence="2" type="ORF">OKIOD_LOCUS16512</name>
</gene>
<sequence>MEYLKTAQRFRKTDKVARRIEGLQKIIEKDENSSEEESEEEVYVKEEVVVKEEPESMPPTPEHQSPWATNVRISKQILERILLNPKSFIQINDDSSPEHCQYLKIFEPTDYSLFPGGRQFRTKIPIGNEVKLIYSYTPGSYEKYLDMSTATNVIKTPSARQNDQPSSEPRTPPPSSPLPQSPISSEPEPETRPPSPPSPASPQDEPKAKTGDQLPEVFLLYDNSTGQTIHAVKGADGKFEPIGQSKGKIINVSDGQSSGSIMTGNKSPSQENENSTEEQEGEADCKNKNTLKRKAEPIRNG</sequence>
<protein>
    <submittedName>
        <fullName evidence="2">Oidioi.mRNA.OKI2018_I69.chr2.g7747.t1.cds</fullName>
    </submittedName>
</protein>